<dbReference type="CDD" id="cd06186">
    <property type="entry name" value="NOX_Duox_like_FAD_NADP"/>
    <property type="match status" value="1"/>
</dbReference>
<keyword evidence="2" id="KW-0813">Transport</keyword>
<keyword evidence="5" id="KW-0406">Ion transport</keyword>
<dbReference type="GO" id="GO:0006879">
    <property type="term" value="P:intracellular iron ion homeostasis"/>
    <property type="evidence" value="ECO:0007669"/>
    <property type="project" value="TreeGrafter"/>
</dbReference>
<dbReference type="Gene3D" id="3.40.50.80">
    <property type="entry name" value="Nucleotide-binding domain of ferredoxin-NADP reductase (FNR) module"/>
    <property type="match status" value="1"/>
</dbReference>
<dbReference type="Pfam" id="PF08022">
    <property type="entry name" value="FAD_binding_8"/>
    <property type="match status" value="1"/>
</dbReference>
<feature type="transmembrane region" description="Helical" evidence="8">
    <location>
        <begin position="21"/>
        <end position="38"/>
    </location>
</feature>
<keyword evidence="7" id="KW-0325">Glycoprotein</keyword>
<dbReference type="GO" id="GO:0015677">
    <property type="term" value="P:copper ion import"/>
    <property type="evidence" value="ECO:0007669"/>
    <property type="project" value="TreeGrafter"/>
</dbReference>
<dbReference type="SFLD" id="SFLDG01168">
    <property type="entry name" value="Ferric_reductase_subgroup_(FRE"/>
    <property type="match status" value="1"/>
</dbReference>
<dbReference type="PANTHER" id="PTHR32361">
    <property type="entry name" value="FERRIC/CUPRIC REDUCTASE TRANSMEMBRANE COMPONENT"/>
    <property type="match status" value="1"/>
</dbReference>
<evidence type="ECO:0000256" key="7">
    <source>
        <dbReference type="ARBA" id="ARBA00023180"/>
    </source>
</evidence>
<evidence type="ECO:0000256" key="8">
    <source>
        <dbReference type="SAM" id="Phobius"/>
    </source>
</evidence>
<dbReference type="InterPro" id="IPR017927">
    <property type="entry name" value="FAD-bd_FR_type"/>
</dbReference>
<evidence type="ECO:0000313" key="11">
    <source>
        <dbReference type="Proteomes" id="UP000250140"/>
    </source>
</evidence>
<feature type="transmembrane region" description="Helical" evidence="8">
    <location>
        <begin position="185"/>
        <end position="204"/>
    </location>
</feature>
<dbReference type="InterPro" id="IPR039261">
    <property type="entry name" value="FNR_nucleotide-bd"/>
</dbReference>
<evidence type="ECO:0000256" key="5">
    <source>
        <dbReference type="ARBA" id="ARBA00023065"/>
    </source>
</evidence>
<dbReference type="GO" id="GO:0006826">
    <property type="term" value="P:iron ion transport"/>
    <property type="evidence" value="ECO:0007669"/>
    <property type="project" value="TreeGrafter"/>
</dbReference>
<keyword evidence="4 8" id="KW-1133">Transmembrane helix</keyword>
<evidence type="ECO:0000259" key="9">
    <source>
        <dbReference type="PROSITE" id="PS51384"/>
    </source>
</evidence>
<dbReference type="InterPro" id="IPR013112">
    <property type="entry name" value="FAD-bd_8"/>
</dbReference>
<dbReference type="InterPro" id="IPR013130">
    <property type="entry name" value="Fe3_Rdtase_TM_dom"/>
</dbReference>
<evidence type="ECO:0000256" key="6">
    <source>
        <dbReference type="ARBA" id="ARBA00023136"/>
    </source>
</evidence>
<evidence type="ECO:0000256" key="4">
    <source>
        <dbReference type="ARBA" id="ARBA00022989"/>
    </source>
</evidence>
<dbReference type="PANTHER" id="PTHR32361:SF9">
    <property type="entry name" value="FERRIC REDUCTASE TRANSMEMBRANE COMPONENT 3-RELATED"/>
    <property type="match status" value="1"/>
</dbReference>
<evidence type="ECO:0000256" key="3">
    <source>
        <dbReference type="ARBA" id="ARBA00022692"/>
    </source>
</evidence>
<dbReference type="PROSITE" id="PS51384">
    <property type="entry name" value="FAD_FR"/>
    <property type="match status" value="1"/>
</dbReference>
<feature type="transmembrane region" description="Helical" evidence="8">
    <location>
        <begin position="91"/>
        <end position="111"/>
    </location>
</feature>
<keyword evidence="11" id="KW-1185">Reference proteome</keyword>
<sequence>MYQPKPLMLVNRALPSNNVSLVVLAFVGLNIFYNLYKIPFDMEYLLVFADRAGLMFVANLPLLYLFAAKNQPIKWLTGYSYESLNIFHRRLGELMCFDAFIHFAGILVVWWDGPLQHLGLTLIQFLSRKLILLGFLTFIAYKFIYFTSLGSFRQRWYELFLFLHVTLQVTALVLLWFHHHTGRPYIGIALGIFLIDRLLFRLSLKTTTLNATLRVLEDGETILVSSNWDIPPTSHVLSPSAQTIQHGWAPTDHVFLTIPSLSRTHAIQAHPYTIFSGAPPRTTTASSPTTTQPHAWFTLLIRAQSGFTRTLLHHAHTHPTTPIRIDGPYGSPHALQTLESSSTALVIAGGSGIAVAFPLLWALLAPQSPDPEPKVRFLWITHTRAHRAWLLPERLEELCRWGLDACVPLPTEEAGRPDVAGVVRGWVEGAEG</sequence>
<dbReference type="Proteomes" id="UP000250140">
    <property type="component" value="Unassembled WGS sequence"/>
</dbReference>
<feature type="transmembrane region" description="Helical" evidence="8">
    <location>
        <begin position="344"/>
        <end position="364"/>
    </location>
</feature>
<dbReference type="EMBL" id="KV749005">
    <property type="protein sequence ID" value="OCL11709.1"/>
    <property type="molecule type" value="Genomic_DNA"/>
</dbReference>
<reference evidence="10 11" key="1">
    <citation type="journal article" date="2016" name="Nat. Commun.">
        <title>Ectomycorrhizal ecology is imprinted in the genome of the dominant symbiotic fungus Cenococcum geophilum.</title>
        <authorList>
            <consortium name="DOE Joint Genome Institute"/>
            <person name="Peter M."/>
            <person name="Kohler A."/>
            <person name="Ohm R.A."/>
            <person name="Kuo A."/>
            <person name="Krutzmann J."/>
            <person name="Morin E."/>
            <person name="Arend M."/>
            <person name="Barry K.W."/>
            <person name="Binder M."/>
            <person name="Choi C."/>
            <person name="Clum A."/>
            <person name="Copeland A."/>
            <person name="Grisel N."/>
            <person name="Haridas S."/>
            <person name="Kipfer T."/>
            <person name="LaButti K."/>
            <person name="Lindquist E."/>
            <person name="Lipzen A."/>
            <person name="Maire R."/>
            <person name="Meier B."/>
            <person name="Mihaltcheva S."/>
            <person name="Molinier V."/>
            <person name="Murat C."/>
            <person name="Poggeler S."/>
            <person name="Quandt C.A."/>
            <person name="Sperisen C."/>
            <person name="Tritt A."/>
            <person name="Tisserant E."/>
            <person name="Crous P.W."/>
            <person name="Henrissat B."/>
            <person name="Nehls U."/>
            <person name="Egli S."/>
            <person name="Spatafora J.W."/>
            <person name="Grigoriev I.V."/>
            <person name="Martin F.M."/>
        </authorList>
    </citation>
    <scope>NUCLEOTIDE SEQUENCE [LARGE SCALE GENOMIC DNA]</scope>
    <source>
        <strain evidence="10 11">CBS 207.34</strain>
    </source>
</reference>
<dbReference type="SUPFAM" id="SSF52343">
    <property type="entry name" value="Ferredoxin reductase-like, C-terminal NADP-linked domain"/>
    <property type="match status" value="1"/>
</dbReference>
<protein>
    <recommendedName>
        <fullName evidence="9">FAD-binding FR-type domain-containing protein</fullName>
    </recommendedName>
</protein>
<dbReference type="SFLD" id="SFLDS00052">
    <property type="entry name" value="Ferric_Reductase_Domain"/>
    <property type="match status" value="1"/>
</dbReference>
<name>A0A8E2F783_9PEZI</name>
<accession>A0A8E2F783</accession>
<comment type="subcellular location">
    <subcellularLocation>
        <location evidence="1">Membrane</location>
        <topology evidence="1">Multi-pass membrane protein</topology>
    </subcellularLocation>
</comment>
<keyword evidence="6 8" id="KW-0472">Membrane</keyword>
<feature type="non-terminal residue" evidence="10">
    <location>
        <position position="432"/>
    </location>
</feature>
<feature type="transmembrane region" description="Helical" evidence="8">
    <location>
        <begin position="159"/>
        <end position="179"/>
    </location>
</feature>
<dbReference type="AlphaFoldDB" id="A0A8E2F783"/>
<evidence type="ECO:0000256" key="2">
    <source>
        <dbReference type="ARBA" id="ARBA00022448"/>
    </source>
</evidence>
<organism evidence="10 11">
    <name type="scientific">Glonium stellatum</name>
    <dbReference type="NCBI Taxonomy" id="574774"/>
    <lineage>
        <taxon>Eukaryota</taxon>
        <taxon>Fungi</taxon>
        <taxon>Dikarya</taxon>
        <taxon>Ascomycota</taxon>
        <taxon>Pezizomycotina</taxon>
        <taxon>Dothideomycetes</taxon>
        <taxon>Pleosporomycetidae</taxon>
        <taxon>Gloniales</taxon>
        <taxon>Gloniaceae</taxon>
        <taxon>Glonium</taxon>
    </lineage>
</organism>
<dbReference type="OrthoDB" id="17725at2759"/>
<dbReference type="Pfam" id="PF01794">
    <property type="entry name" value="Ferric_reduct"/>
    <property type="match status" value="1"/>
</dbReference>
<dbReference type="GO" id="GO:0005886">
    <property type="term" value="C:plasma membrane"/>
    <property type="evidence" value="ECO:0007669"/>
    <property type="project" value="TreeGrafter"/>
</dbReference>
<feature type="transmembrane region" description="Helical" evidence="8">
    <location>
        <begin position="131"/>
        <end position="152"/>
    </location>
</feature>
<feature type="transmembrane region" description="Helical" evidence="8">
    <location>
        <begin position="44"/>
        <end position="66"/>
    </location>
</feature>
<dbReference type="GO" id="GO:0000293">
    <property type="term" value="F:ferric-chelate reductase activity"/>
    <property type="evidence" value="ECO:0007669"/>
    <property type="project" value="TreeGrafter"/>
</dbReference>
<evidence type="ECO:0000313" key="10">
    <source>
        <dbReference type="EMBL" id="OCL11709.1"/>
    </source>
</evidence>
<evidence type="ECO:0000256" key="1">
    <source>
        <dbReference type="ARBA" id="ARBA00004141"/>
    </source>
</evidence>
<keyword evidence="3 8" id="KW-0812">Transmembrane</keyword>
<gene>
    <name evidence="10" type="ORF">AOQ84DRAFT_335487</name>
</gene>
<dbReference type="InterPro" id="IPR051410">
    <property type="entry name" value="Ferric/Cupric_Reductase"/>
</dbReference>
<feature type="domain" description="FAD-binding FR-type" evidence="9">
    <location>
        <begin position="162"/>
        <end position="335"/>
    </location>
</feature>
<proteinExistence type="predicted"/>